<dbReference type="PANTHER" id="PTHR41259">
    <property type="entry name" value="DOUBLE-STRAND BREAK REPAIR RAD50 ATPASE, PUTATIVE-RELATED"/>
    <property type="match status" value="1"/>
</dbReference>
<gene>
    <name evidence="3" type="ORF">ANBU17_09490</name>
</gene>
<dbReference type="PANTHER" id="PTHR41259:SF1">
    <property type="entry name" value="DOUBLE-STRAND BREAK REPAIR RAD50 ATPASE, PUTATIVE-RELATED"/>
    <property type="match status" value="1"/>
</dbReference>
<dbReference type="InterPro" id="IPR038734">
    <property type="entry name" value="YhaN_AAA"/>
</dbReference>
<accession>A0A916Q5D5</accession>
<comment type="caution">
    <text evidence="3">The sequence shown here is derived from an EMBL/GenBank/DDBJ whole genome shotgun (WGS) entry which is preliminary data.</text>
</comment>
<reference evidence="3" key="1">
    <citation type="submission" date="2020-06" db="EMBL/GenBank/DDBJ databases">
        <title>Characterization of fructooligosaccharide metabolism and fructooligosaccharide-degrading enzymes in human commensal butyrate producers.</title>
        <authorList>
            <person name="Tanno H."/>
            <person name="Fujii T."/>
            <person name="Hirano K."/>
            <person name="Maeno S."/>
            <person name="Tonozuka T."/>
            <person name="Sakamoto M."/>
            <person name="Ohkuma M."/>
            <person name="Tochio T."/>
            <person name="Endo A."/>
        </authorList>
    </citation>
    <scope>NUCLEOTIDE SEQUENCE</scope>
    <source>
        <strain evidence="3">JCM 17466</strain>
    </source>
</reference>
<evidence type="ECO:0000256" key="1">
    <source>
        <dbReference type="SAM" id="Coils"/>
    </source>
</evidence>
<dbReference type="Pfam" id="PF13514">
    <property type="entry name" value="AAA_27"/>
    <property type="match status" value="1"/>
</dbReference>
<dbReference type="InterPro" id="IPR027417">
    <property type="entry name" value="P-loop_NTPase"/>
</dbReference>
<evidence type="ECO:0000313" key="4">
    <source>
        <dbReference type="Proteomes" id="UP000613208"/>
    </source>
</evidence>
<name>A0A916Q5D5_9FIRM</name>
<dbReference type="AlphaFoldDB" id="A0A916Q5D5"/>
<dbReference type="EMBL" id="BLYI01000024">
    <property type="protein sequence ID" value="GFO84602.1"/>
    <property type="molecule type" value="Genomic_DNA"/>
</dbReference>
<dbReference type="Proteomes" id="UP000613208">
    <property type="component" value="Unassembled WGS sequence"/>
</dbReference>
<dbReference type="Gene3D" id="3.40.50.300">
    <property type="entry name" value="P-loop containing nucleotide triphosphate hydrolases"/>
    <property type="match status" value="1"/>
</dbReference>
<feature type="domain" description="YhaN AAA" evidence="2">
    <location>
        <begin position="1"/>
        <end position="179"/>
    </location>
</feature>
<keyword evidence="1" id="KW-0175">Coiled coil</keyword>
<keyword evidence="4" id="KW-1185">Reference proteome</keyword>
<dbReference type="RefSeq" id="WP_201310324.1">
    <property type="nucleotide sequence ID" value="NZ_BLYI01000024.1"/>
</dbReference>
<proteinExistence type="predicted"/>
<feature type="coiled-coil region" evidence="1">
    <location>
        <begin position="258"/>
        <end position="295"/>
    </location>
</feature>
<dbReference type="SUPFAM" id="SSF52540">
    <property type="entry name" value="P-loop containing nucleoside triphosphate hydrolases"/>
    <property type="match status" value="1"/>
</dbReference>
<evidence type="ECO:0000259" key="2">
    <source>
        <dbReference type="Pfam" id="PF13514"/>
    </source>
</evidence>
<sequence length="444" mass="52321">MKIKEIGIDGFGKFHDYHTELSEGIQVIYGNNETGKTTLRQFMFHMLFGLEKSRGTAARKDDYTRYMPVEGGRYGGYLLVEKEGQRYRIQRTFETGNRQFRLFLEDTMEEIPLPKQSLQGVLFENSAESFQNTASLTQADIRTGKEMQKILQNSMANLRNSQDARLDIRKAVNILKGKRRNARKNPAFYRSEQLRQRLGEASFQENELKKYETQEEELYRQLNQKPRLSLLQRILQWIRRLFGVDQEEIRKNEICHKLEVVRLEKEHLLEQKQEIEDLKKEYQSALTQKKEAEQEVRWIDRAIWGIETAAADIQKTFGEELNEKISDIFCQMTGARYDKAVMDQSMEMMVRQDGRYIDMKYLSNGAVEQLYFALRLAAGELLYGEDEFPLFLDDVFGNYDDERLKNTLAYLSQNCERQILIFTGRREILNILEKLKIDFHVIVL</sequence>
<protein>
    <recommendedName>
        <fullName evidence="2">YhaN AAA domain-containing protein</fullName>
    </recommendedName>
</protein>
<organism evidence="3 4">
    <name type="scientific">Anaerostipes butyraticus</name>
    <dbReference type="NCBI Taxonomy" id="645466"/>
    <lineage>
        <taxon>Bacteria</taxon>
        <taxon>Bacillati</taxon>
        <taxon>Bacillota</taxon>
        <taxon>Clostridia</taxon>
        <taxon>Lachnospirales</taxon>
        <taxon>Lachnospiraceae</taxon>
        <taxon>Anaerostipes</taxon>
    </lineage>
</organism>
<evidence type="ECO:0000313" key="3">
    <source>
        <dbReference type="EMBL" id="GFO84602.1"/>
    </source>
</evidence>